<gene>
    <name evidence="3" type="ORF">A4X03_0g203</name>
    <name evidence="2" type="ORF">JKIAZH3_G9468</name>
</gene>
<dbReference type="Proteomes" id="UP000077671">
    <property type="component" value="Unassembled WGS sequence"/>
</dbReference>
<evidence type="ECO:0000313" key="3">
    <source>
        <dbReference type="EMBL" id="KAE8265528.1"/>
    </source>
</evidence>
<reference evidence="2" key="3">
    <citation type="submission" date="2020-10" db="EMBL/GenBank/DDBJ databases">
        <authorList>
            <person name="Sedaghatjoo S."/>
        </authorList>
    </citation>
    <scope>NUCLEOTIDE SEQUENCE</scope>
    <source>
        <strain evidence="2">AZH3</strain>
    </source>
</reference>
<keyword evidence="5" id="KW-1185">Reference proteome</keyword>
<organism evidence="3 4">
    <name type="scientific">Tilletia caries</name>
    <name type="common">wheat bunt fungus</name>
    <dbReference type="NCBI Taxonomy" id="13290"/>
    <lineage>
        <taxon>Eukaryota</taxon>
        <taxon>Fungi</taxon>
        <taxon>Dikarya</taxon>
        <taxon>Basidiomycota</taxon>
        <taxon>Ustilaginomycotina</taxon>
        <taxon>Exobasidiomycetes</taxon>
        <taxon>Tilletiales</taxon>
        <taxon>Tilletiaceae</taxon>
        <taxon>Tilletia</taxon>
    </lineage>
</organism>
<feature type="compositionally biased region" description="Basic and acidic residues" evidence="1">
    <location>
        <begin position="371"/>
        <end position="381"/>
    </location>
</feature>
<sequence length="381" mass="42215">MMVGSCPNLSIPIPGNDSPGLESFPIRHYTFEELLPLSLANCDYLPLPSSALANCDYLPLPSSALANCDYSLLPSSDVQTCTAGAMQSRTGDTQPSVWVPSHSDNLTGPFDPSWEYSSSSLALEQATPAPLFPEIEPFDFDFYSKNLMSTPSPISSIETSSPTSTFAYICTPGMPPPPALAQNWTLSSSFEQVVAEIDEEDEEEGGRWSEPSMEDLCYDSQPDDAPGVGQEIVTPPPVPSSSSSGTTTHLSKKHKRPIKSLVIKLRTNPPRISTPDTDTPRPTRPRGESRFNLVRQWVKAEIRDRVVDSNMLRNSVLFVCPYCDHRSRSKHSNKMDHLYSHAPEELQPKKLSCWCGSEYAQPRSLRRHEREKHGAVKTEDE</sequence>
<name>A0A177VGR3_9BASI</name>
<evidence type="ECO:0008006" key="6">
    <source>
        <dbReference type="Google" id="ProtNLM"/>
    </source>
</evidence>
<comment type="caution">
    <text evidence="3">The sequence shown here is derived from an EMBL/GenBank/DDBJ whole genome shotgun (WGS) entry which is preliminary data.</text>
</comment>
<proteinExistence type="predicted"/>
<accession>A0A177VGR3</accession>
<dbReference type="Proteomes" id="UP000836402">
    <property type="component" value="Unassembled WGS sequence"/>
</dbReference>
<protein>
    <recommendedName>
        <fullName evidence="6">C2H2-type domain-containing protein</fullName>
    </recommendedName>
</protein>
<feature type="region of interest" description="Disordered" evidence="1">
    <location>
        <begin position="197"/>
        <end position="288"/>
    </location>
</feature>
<feature type="region of interest" description="Disordered" evidence="1">
    <location>
        <begin position="362"/>
        <end position="381"/>
    </location>
</feature>
<reference evidence="3" key="2">
    <citation type="journal article" date="2019" name="IMA Fungus">
        <title>Genome sequencing and comparison of five Tilletia species to identify candidate genes for the detection of regulated species infecting wheat.</title>
        <authorList>
            <person name="Nguyen H.D.T."/>
            <person name="Sultana T."/>
            <person name="Kesanakurti P."/>
            <person name="Hambleton S."/>
        </authorList>
    </citation>
    <scope>NUCLEOTIDE SEQUENCE</scope>
    <source>
        <strain evidence="3">DAOMC 238032</strain>
    </source>
</reference>
<dbReference type="AlphaFoldDB" id="A0A177VGR3"/>
<reference evidence="3" key="1">
    <citation type="submission" date="2016-04" db="EMBL/GenBank/DDBJ databases">
        <authorList>
            <person name="Nguyen H.D."/>
            <person name="Kesanakurti P."/>
            <person name="Cullis J."/>
            <person name="Levesque C.A."/>
            <person name="Hambleton S."/>
        </authorList>
    </citation>
    <scope>NUCLEOTIDE SEQUENCE</scope>
    <source>
        <strain evidence="3">DAOMC 238032</strain>
    </source>
</reference>
<evidence type="ECO:0000313" key="5">
    <source>
        <dbReference type="Proteomes" id="UP000836402"/>
    </source>
</evidence>
<evidence type="ECO:0000313" key="4">
    <source>
        <dbReference type="Proteomes" id="UP000077671"/>
    </source>
</evidence>
<feature type="compositionally biased region" description="Basic and acidic residues" evidence="1">
    <location>
        <begin position="278"/>
        <end position="288"/>
    </location>
</feature>
<evidence type="ECO:0000313" key="2">
    <source>
        <dbReference type="EMBL" id="CAD6961443.1"/>
    </source>
</evidence>
<evidence type="ECO:0000256" key="1">
    <source>
        <dbReference type="SAM" id="MobiDB-lite"/>
    </source>
</evidence>
<dbReference type="EMBL" id="LWDD02000010">
    <property type="protein sequence ID" value="KAE8265528.1"/>
    <property type="molecule type" value="Genomic_DNA"/>
</dbReference>
<dbReference type="EMBL" id="CAJHJG010006979">
    <property type="protein sequence ID" value="CAD6961443.1"/>
    <property type="molecule type" value="Genomic_DNA"/>
</dbReference>